<keyword evidence="2" id="KW-1185">Reference proteome</keyword>
<comment type="caution">
    <text evidence="1">The sequence shown here is derived from an EMBL/GenBank/DDBJ whole genome shotgun (WGS) entry which is preliminary data.</text>
</comment>
<name>A0ACC2CVE7_DIPCM</name>
<dbReference type="Proteomes" id="UP001162992">
    <property type="component" value="Chromosome 8"/>
</dbReference>
<evidence type="ECO:0000313" key="2">
    <source>
        <dbReference type="Proteomes" id="UP001162992"/>
    </source>
</evidence>
<organism evidence="1 2">
    <name type="scientific">Diphasiastrum complanatum</name>
    <name type="common">Issler's clubmoss</name>
    <name type="synonym">Lycopodium complanatum</name>
    <dbReference type="NCBI Taxonomy" id="34168"/>
    <lineage>
        <taxon>Eukaryota</taxon>
        <taxon>Viridiplantae</taxon>
        <taxon>Streptophyta</taxon>
        <taxon>Embryophyta</taxon>
        <taxon>Tracheophyta</taxon>
        <taxon>Lycopodiopsida</taxon>
        <taxon>Lycopodiales</taxon>
        <taxon>Lycopodiaceae</taxon>
        <taxon>Lycopodioideae</taxon>
        <taxon>Diphasiastrum</taxon>
    </lineage>
</organism>
<proteinExistence type="predicted"/>
<reference evidence="2" key="1">
    <citation type="journal article" date="2024" name="Proc. Natl. Acad. Sci. U.S.A.">
        <title>Extraordinary preservation of gene collinearity over three hundred million years revealed in homosporous lycophytes.</title>
        <authorList>
            <person name="Li C."/>
            <person name="Wickell D."/>
            <person name="Kuo L.Y."/>
            <person name="Chen X."/>
            <person name="Nie B."/>
            <person name="Liao X."/>
            <person name="Peng D."/>
            <person name="Ji J."/>
            <person name="Jenkins J."/>
            <person name="Williams M."/>
            <person name="Shu S."/>
            <person name="Plott C."/>
            <person name="Barry K."/>
            <person name="Rajasekar S."/>
            <person name="Grimwood J."/>
            <person name="Han X."/>
            <person name="Sun S."/>
            <person name="Hou Z."/>
            <person name="He W."/>
            <person name="Dai G."/>
            <person name="Sun C."/>
            <person name="Schmutz J."/>
            <person name="Leebens-Mack J.H."/>
            <person name="Li F.W."/>
            <person name="Wang L."/>
        </authorList>
    </citation>
    <scope>NUCLEOTIDE SEQUENCE [LARGE SCALE GENOMIC DNA]</scope>
    <source>
        <strain evidence="2">cv. PW_Plant_1</strain>
    </source>
</reference>
<evidence type="ECO:0000313" key="1">
    <source>
        <dbReference type="EMBL" id="KAJ7545950.1"/>
    </source>
</evidence>
<gene>
    <name evidence="1" type="ORF">O6H91_08G017700</name>
</gene>
<sequence length="361" mass="39907">MHFTATEMFMGTRKNSATNLQCSLESGQDNSSRVLVSDAVTGRELAAAPSTSAVERYDNGYGQVATLARTADPSSISEWEMDFCSRPILDDRGKKVWELVVCDSRRQLLFTRFYPNNVINSVTLKEGLLSIINSLGVPKPEKVRFFRSQMQTIISKACADLDIQAVPSQRCITLVRLLQERYENVYRKHPGFQEGAAPLLIPDLSFPLEVPDNLRGEQWAFVQLPLEGVRAEMSLVEKGSMFGSILSLDVLGIDLQPDATVPGVAVGSERATPLSAWTNALELASIAVDKQRACLILTSGVSDRWNYAYYRKSRQANEEAEAWEACKKASGGLHFLAVQQSLESESCAGFWLLYDPPSSPI</sequence>
<dbReference type="EMBL" id="CM055099">
    <property type="protein sequence ID" value="KAJ7545950.1"/>
    <property type="molecule type" value="Genomic_DNA"/>
</dbReference>
<protein>
    <submittedName>
        <fullName evidence="1">Uncharacterized protein</fullName>
    </submittedName>
</protein>
<accession>A0ACC2CVE7</accession>